<reference evidence="3" key="1">
    <citation type="journal article" date="2019" name="Plant Biotechnol. J.">
        <title>Genome sequencing of the Australian wild diploid species Gossypium australe highlights disease resistance and delayed gland morphogenesis.</title>
        <authorList>
            <person name="Cai Y."/>
            <person name="Cai X."/>
            <person name="Wang Q."/>
            <person name="Wang P."/>
            <person name="Zhang Y."/>
            <person name="Cai C."/>
            <person name="Xu Y."/>
            <person name="Wang K."/>
            <person name="Zhou Z."/>
            <person name="Wang C."/>
            <person name="Geng S."/>
            <person name="Li B."/>
            <person name="Dong Q."/>
            <person name="Hou Y."/>
            <person name="Wang H."/>
            <person name="Ai P."/>
            <person name="Liu Z."/>
            <person name="Yi F."/>
            <person name="Sun M."/>
            <person name="An G."/>
            <person name="Cheng J."/>
            <person name="Zhang Y."/>
            <person name="Shi Q."/>
            <person name="Xie Y."/>
            <person name="Shi X."/>
            <person name="Chang Y."/>
            <person name="Huang F."/>
            <person name="Chen Y."/>
            <person name="Hong S."/>
            <person name="Mi L."/>
            <person name="Sun Q."/>
            <person name="Zhang L."/>
            <person name="Zhou B."/>
            <person name="Peng R."/>
            <person name="Zhang X."/>
            <person name="Liu F."/>
        </authorList>
    </citation>
    <scope>NUCLEOTIDE SEQUENCE [LARGE SCALE GENOMIC DNA]</scope>
    <source>
        <strain evidence="3">cv. PA1801</strain>
    </source>
</reference>
<sequence length="73" mass="8157">MDPNRAVADDAESNAPALAQGTTPCKSRNVSSSHGGEAKEAFFQMLYEWFTQYVRMNSSTQQLPPHLIPNRFL</sequence>
<dbReference type="Proteomes" id="UP000325315">
    <property type="component" value="Unassembled WGS sequence"/>
</dbReference>
<name>A0A5B6X5K7_9ROSI</name>
<comment type="caution">
    <text evidence="2">The sequence shown here is derived from an EMBL/GenBank/DDBJ whole genome shotgun (WGS) entry which is preliminary data.</text>
</comment>
<evidence type="ECO:0000313" key="2">
    <source>
        <dbReference type="EMBL" id="KAA3488285.1"/>
    </source>
</evidence>
<feature type="compositionally biased region" description="Polar residues" evidence="1">
    <location>
        <begin position="20"/>
        <end position="34"/>
    </location>
</feature>
<accession>A0A5B6X5K7</accession>
<gene>
    <name evidence="2" type="ORF">EPI10_032054</name>
</gene>
<keyword evidence="3" id="KW-1185">Reference proteome</keyword>
<dbReference type="AlphaFoldDB" id="A0A5B6X5K7"/>
<proteinExistence type="predicted"/>
<feature type="region of interest" description="Disordered" evidence="1">
    <location>
        <begin position="1"/>
        <end position="34"/>
    </location>
</feature>
<organism evidence="2 3">
    <name type="scientific">Gossypium australe</name>
    <dbReference type="NCBI Taxonomy" id="47621"/>
    <lineage>
        <taxon>Eukaryota</taxon>
        <taxon>Viridiplantae</taxon>
        <taxon>Streptophyta</taxon>
        <taxon>Embryophyta</taxon>
        <taxon>Tracheophyta</taxon>
        <taxon>Spermatophyta</taxon>
        <taxon>Magnoliopsida</taxon>
        <taxon>eudicotyledons</taxon>
        <taxon>Gunneridae</taxon>
        <taxon>Pentapetalae</taxon>
        <taxon>rosids</taxon>
        <taxon>malvids</taxon>
        <taxon>Malvales</taxon>
        <taxon>Malvaceae</taxon>
        <taxon>Malvoideae</taxon>
        <taxon>Gossypium</taxon>
    </lineage>
</organism>
<protein>
    <submittedName>
        <fullName evidence="2">RuBisCO large subunit-binding protein subunit alpha, chloroplastic-like</fullName>
    </submittedName>
</protein>
<evidence type="ECO:0000256" key="1">
    <source>
        <dbReference type="SAM" id="MobiDB-lite"/>
    </source>
</evidence>
<evidence type="ECO:0000313" key="3">
    <source>
        <dbReference type="Proteomes" id="UP000325315"/>
    </source>
</evidence>
<dbReference type="EMBL" id="SMMG02000001">
    <property type="protein sequence ID" value="KAA3488285.1"/>
    <property type="molecule type" value="Genomic_DNA"/>
</dbReference>